<accession>A0AAD4KJT7</accession>
<dbReference type="SMART" id="SM00906">
    <property type="entry name" value="Fungal_trans"/>
    <property type="match status" value="1"/>
</dbReference>
<evidence type="ECO:0000256" key="12">
    <source>
        <dbReference type="SAM" id="Phobius"/>
    </source>
</evidence>
<dbReference type="GO" id="GO:0006351">
    <property type="term" value="P:DNA-templated transcription"/>
    <property type="evidence" value="ECO:0007669"/>
    <property type="project" value="InterPro"/>
</dbReference>
<feature type="transmembrane region" description="Helical" evidence="12">
    <location>
        <begin position="685"/>
        <end position="705"/>
    </location>
</feature>
<keyword evidence="2" id="KW-0862">Zinc</keyword>
<proteinExistence type="inferred from homology"/>
<dbReference type="Proteomes" id="UP001201262">
    <property type="component" value="Unassembled WGS sequence"/>
</dbReference>
<dbReference type="InterPro" id="IPR051439">
    <property type="entry name" value="XlnR/Xlr1"/>
</dbReference>
<keyword evidence="15" id="KW-1185">Reference proteome</keyword>
<dbReference type="Pfam" id="PF00172">
    <property type="entry name" value="Zn_clus"/>
    <property type="match status" value="1"/>
</dbReference>
<protein>
    <recommendedName>
        <fullName evidence="9">Xylanolytic transcriptional activator xlnR</fullName>
    </recommendedName>
    <alternativeName>
        <fullName evidence="10">Xylanase regulator</fullName>
    </alternativeName>
</protein>
<keyword evidence="5" id="KW-0010">Activator</keyword>
<dbReference type="PROSITE" id="PS50048">
    <property type="entry name" value="ZN2_CY6_FUNGAL_2"/>
    <property type="match status" value="1"/>
</dbReference>
<dbReference type="InterPro" id="IPR007219">
    <property type="entry name" value="XnlR_reg_dom"/>
</dbReference>
<feature type="domain" description="Zn(2)-C6 fungal-type" evidence="13">
    <location>
        <begin position="29"/>
        <end position="58"/>
    </location>
</feature>
<keyword evidence="12" id="KW-1133">Transmembrane helix</keyword>
<dbReference type="GO" id="GO:0000981">
    <property type="term" value="F:DNA-binding transcription factor activity, RNA polymerase II-specific"/>
    <property type="evidence" value="ECO:0007669"/>
    <property type="project" value="InterPro"/>
</dbReference>
<gene>
    <name evidence="14" type="ORF">BGW36DRAFT_389505</name>
</gene>
<keyword evidence="6" id="KW-0804">Transcription</keyword>
<evidence type="ECO:0000256" key="2">
    <source>
        <dbReference type="ARBA" id="ARBA00022833"/>
    </source>
</evidence>
<evidence type="ECO:0000256" key="3">
    <source>
        <dbReference type="ARBA" id="ARBA00023015"/>
    </source>
</evidence>
<dbReference type="CDD" id="cd00067">
    <property type="entry name" value="GAL4"/>
    <property type="match status" value="1"/>
</dbReference>
<comment type="similarity">
    <text evidence="8">Belongs to the xlnR/xlr1 family.</text>
</comment>
<reference evidence="14" key="1">
    <citation type="submission" date="2021-12" db="EMBL/GenBank/DDBJ databases">
        <title>Convergent genome expansion in fungi linked to evolution of root-endophyte symbiosis.</title>
        <authorList>
            <consortium name="DOE Joint Genome Institute"/>
            <person name="Ke Y.-H."/>
            <person name="Bonito G."/>
            <person name="Liao H.-L."/>
            <person name="Looney B."/>
            <person name="Rojas-Flechas A."/>
            <person name="Nash J."/>
            <person name="Hameed K."/>
            <person name="Schadt C."/>
            <person name="Martin F."/>
            <person name="Crous P.W."/>
            <person name="Miettinen O."/>
            <person name="Magnuson J.K."/>
            <person name="Labbe J."/>
            <person name="Jacobson D."/>
            <person name="Doktycz M.J."/>
            <person name="Veneault-Fourrey C."/>
            <person name="Kuo A."/>
            <person name="Mondo S."/>
            <person name="Calhoun S."/>
            <person name="Riley R."/>
            <person name="Ohm R."/>
            <person name="LaButti K."/>
            <person name="Andreopoulos B."/>
            <person name="Pangilinan J."/>
            <person name="Nolan M."/>
            <person name="Tritt A."/>
            <person name="Clum A."/>
            <person name="Lipzen A."/>
            <person name="Daum C."/>
            <person name="Barry K."/>
            <person name="Grigoriev I.V."/>
            <person name="Vilgalys R."/>
        </authorList>
    </citation>
    <scope>NUCLEOTIDE SEQUENCE</scope>
    <source>
        <strain evidence="14">PMI_201</strain>
    </source>
</reference>
<evidence type="ECO:0000256" key="4">
    <source>
        <dbReference type="ARBA" id="ARBA00023125"/>
    </source>
</evidence>
<dbReference type="Gene3D" id="4.10.240.10">
    <property type="entry name" value="Zn(2)-C6 fungal-type DNA-binding domain"/>
    <property type="match status" value="1"/>
</dbReference>
<comment type="caution">
    <text evidence="14">The sequence shown here is derived from an EMBL/GenBank/DDBJ whole genome shotgun (WGS) entry which is preliminary data.</text>
</comment>
<evidence type="ECO:0000256" key="8">
    <source>
        <dbReference type="ARBA" id="ARBA00037990"/>
    </source>
</evidence>
<dbReference type="GO" id="GO:0003677">
    <property type="term" value="F:DNA binding"/>
    <property type="evidence" value="ECO:0007669"/>
    <property type="project" value="UniProtKB-KW"/>
</dbReference>
<dbReference type="GeneID" id="70247642"/>
<dbReference type="AlphaFoldDB" id="A0AAD4KJT7"/>
<dbReference type="PANTHER" id="PTHR47663:SF1">
    <property type="entry name" value="XYLANOLYTIC TRANSCRIPTIONAL ACTIVATOR XLNR-RELATED"/>
    <property type="match status" value="1"/>
</dbReference>
<evidence type="ECO:0000256" key="5">
    <source>
        <dbReference type="ARBA" id="ARBA00023159"/>
    </source>
</evidence>
<evidence type="ECO:0000313" key="14">
    <source>
        <dbReference type="EMBL" id="KAH8690872.1"/>
    </source>
</evidence>
<evidence type="ECO:0000256" key="6">
    <source>
        <dbReference type="ARBA" id="ARBA00023163"/>
    </source>
</evidence>
<evidence type="ECO:0000256" key="10">
    <source>
        <dbReference type="ARBA" id="ARBA00041954"/>
    </source>
</evidence>
<keyword evidence="7" id="KW-0539">Nucleus</keyword>
<keyword evidence="12" id="KW-0472">Membrane</keyword>
<evidence type="ECO:0000256" key="9">
    <source>
        <dbReference type="ARBA" id="ARBA00040261"/>
    </source>
</evidence>
<dbReference type="GO" id="GO:0008270">
    <property type="term" value="F:zinc ion binding"/>
    <property type="evidence" value="ECO:0007669"/>
    <property type="project" value="InterPro"/>
</dbReference>
<feature type="compositionally biased region" description="Polar residues" evidence="11">
    <location>
        <begin position="73"/>
        <end position="87"/>
    </location>
</feature>
<evidence type="ECO:0000259" key="13">
    <source>
        <dbReference type="PROSITE" id="PS50048"/>
    </source>
</evidence>
<evidence type="ECO:0000313" key="15">
    <source>
        <dbReference type="Proteomes" id="UP001201262"/>
    </source>
</evidence>
<sequence>MVMELSWQAQVNQRGRLLGNSSRKRTAKACDGCFRSRTRCDGKSPCGHCADRGRSCRYTRLSKKRGRIPLSQKIANGASSLQSSTDDTPSEERSELPDVVQAWPSTSTATRSLSSAVVDDQAAHRLPENARGSSISEAGALCSPFFNQLDGANLPHSQSRGNRIHYNLAEDVEQTTYSLQQSPNDPYPPRISRSNISVRSTTDNAEVSPNSRIASSWDGSSSACRYSCLEPLLPYISDIVSPSLACDLLDVYFIEPRTSIFSCASSYVLVPIIRKKSLLRLSNPRPTTRALLCTMLWCASQSADIATLHMPGSRSWISNHLFEVVTALIADRDPDRLRRVPDGLRVENTRLVYYGTEKSQLATPIVTNEPAGEIDDVLTFTLLSIAISGGDFKSDSLKWWNKAVRLAFALGFNIEDKLDDPSSSSFPSVHESYKAGKPVNLLLETEVKEERRRVFWLLYCLDRHLAISFNLVLKIPDEVCSVFVPLPDSTWENLDTTALDSLPPRVPGPLTVIQGTCFFEYFLPLMAILGDIIDLHHRRNHPRFGGLNESQEVTVVLDLLHKCGASLVKMARNSHITYSSALEAYAVNLGDLPTPISGSLETLPADLQGSHPPKAMVRTQLVIAYSTHILHVLYVLLYGKWDVICMLDCEDDWITSSRFVEAASHAISASHALSEILKLDPDLTFMPYLFGIYLLHGSFILLLFADRMPQLGANDSVEEACETIIRAHEICVVTLSTEFQRNFRKVLRSTMNSVRGFTVDREEESRARRKALSLYRWTKGARGLCL</sequence>
<dbReference type="CDD" id="cd12148">
    <property type="entry name" value="fungal_TF_MHR"/>
    <property type="match status" value="1"/>
</dbReference>
<dbReference type="InterPro" id="IPR001138">
    <property type="entry name" value="Zn2Cys6_DnaBD"/>
</dbReference>
<dbReference type="EMBL" id="JAJTJA010000013">
    <property type="protein sequence ID" value="KAH8690872.1"/>
    <property type="molecule type" value="Genomic_DNA"/>
</dbReference>
<keyword evidence="12" id="KW-0812">Transmembrane</keyword>
<dbReference type="RefSeq" id="XP_046067068.1">
    <property type="nucleotide sequence ID" value="XM_046217355.1"/>
</dbReference>
<dbReference type="InterPro" id="IPR036864">
    <property type="entry name" value="Zn2-C6_fun-type_DNA-bd_sf"/>
</dbReference>
<dbReference type="Pfam" id="PF04082">
    <property type="entry name" value="Fungal_trans"/>
    <property type="match status" value="1"/>
</dbReference>
<organism evidence="14 15">
    <name type="scientific">Talaromyces proteolyticus</name>
    <dbReference type="NCBI Taxonomy" id="1131652"/>
    <lineage>
        <taxon>Eukaryota</taxon>
        <taxon>Fungi</taxon>
        <taxon>Dikarya</taxon>
        <taxon>Ascomycota</taxon>
        <taxon>Pezizomycotina</taxon>
        <taxon>Eurotiomycetes</taxon>
        <taxon>Eurotiomycetidae</taxon>
        <taxon>Eurotiales</taxon>
        <taxon>Trichocomaceae</taxon>
        <taxon>Talaromyces</taxon>
        <taxon>Talaromyces sect. Bacilispori</taxon>
    </lineage>
</organism>
<keyword evidence="1" id="KW-0479">Metal-binding</keyword>
<name>A0AAD4KJT7_9EURO</name>
<evidence type="ECO:0000256" key="1">
    <source>
        <dbReference type="ARBA" id="ARBA00022723"/>
    </source>
</evidence>
<dbReference type="SMART" id="SM00066">
    <property type="entry name" value="GAL4"/>
    <property type="match status" value="1"/>
</dbReference>
<feature type="region of interest" description="Disordered" evidence="11">
    <location>
        <begin position="71"/>
        <end position="97"/>
    </location>
</feature>
<evidence type="ECO:0000256" key="11">
    <source>
        <dbReference type="SAM" id="MobiDB-lite"/>
    </source>
</evidence>
<evidence type="ECO:0000256" key="7">
    <source>
        <dbReference type="ARBA" id="ARBA00023242"/>
    </source>
</evidence>
<dbReference type="PANTHER" id="PTHR47663">
    <property type="entry name" value="XYLANOLYTIC TRANSCRIPTIONAL ACTIVATOR XLNR-RELATED"/>
    <property type="match status" value="1"/>
</dbReference>
<keyword evidence="4" id="KW-0238">DNA-binding</keyword>
<keyword evidence="3" id="KW-0805">Transcription regulation</keyword>
<dbReference type="SUPFAM" id="SSF57701">
    <property type="entry name" value="Zn2/Cys6 DNA-binding domain"/>
    <property type="match status" value="1"/>
</dbReference>